<dbReference type="Pfam" id="PF13715">
    <property type="entry name" value="CarbopepD_reg_2"/>
    <property type="match status" value="1"/>
</dbReference>
<dbReference type="InterPro" id="IPR012910">
    <property type="entry name" value="Plug_dom"/>
</dbReference>
<evidence type="ECO:0000256" key="1">
    <source>
        <dbReference type="PROSITE-ProRule" id="PRU01360"/>
    </source>
</evidence>
<dbReference type="InterPro" id="IPR023997">
    <property type="entry name" value="TonB-dep_OMP_SusC/RagA_CS"/>
</dbReference>
<keyword evidence="2" id="KW-0732">Signal</keyword>
<dbReference type="EMBL" id="JAHXCT010000008">
    <property type="protein sequence ID" value="MBW4770104.1"/>
    <property type="molecule type" value="Genomic_DNA"/>
</dbReference>
<keyword evidence="5" id="KW-1185">Reference proteome</keyword>
<keyword evidence="1" id="KW-0998">Cell outer membrane</keyword>
<dbReference type="Pfam" id="PF07715">
    <property type="entry name" value="Plug"/>
    <property type="match status" value="1"/>
</dbReference>
<accession>A0ABS6YHA6</accession>
<protein>
    <submittedName>
        <fullName evidence="4">SusC/RagA family TonB-linked outer membrane protein</fullName>
    </submittedName>
</protein>
<evidence type="ECO:0000313" key="5">
    <source>
        <dbReference type="Proteomes" id="UP000788426"/>
    </source>
</evidence>
<keyword evidence="1" id="KW-0472">Membrane</keyword>
<feature type="chain" id="PRO_5046072319" evidence="2">
    <location>
        <begin position="25"/>
        <end position="1104"/>
    </location>
</feature>
<feature type="domain" description="TonB-dependent receptor plug" evidence="3">
    <location>
        <begin position="123"/>
        <end position="251"/>
    </location>
</feature>
<keyword evidence="1" id="KW-1134">Transmembrane beta strand</keyword>
<dbReference type="PROSITE" id="PS52016">
    <property type="entry name" value="TONB_DEPENDENT_REC_3"/>
    <property type="match status" value="1"/>
</dbReference>
<dbReference type="NCBIfam" id="TIGR04057">
    <property type="entry name" value="SusC_RagA_signa"/>
    <property type="match status" value="1"/>
</dbReference>
<dbReference type="InterPro" id="IPR023996">
    <property type="entry name" value="TonB-dep_OMP_SusC/RagA"/>
</dbReference>
<evidence type="ECO:0000313" key="4">
    <source>
        <dbReference type="EMBL" id="MBW4770104.1"/>
    </source>
</evidence>
<dbReference type="InterPro" id="IPR039426">
    <property type="entry name" value="TonB-dep_rcpt-like"/>
</dbReference>
<dbReference type="RefSeq" id="WP_219482346.1">
    <property type="nucleotide sequence ID" value="NZ_JAHXCT010000008.1"/>
</dbReference>
<dbReference type="NCBIfam" id="TIGR04056">
    <property type="entry name" value="OMP_RagA_SusC"/>
    <property type="match status" value="1"/>
</dbReference>
<dbReference type="Proteomes" id="UP000788426">
    <property type="component" value="Unassembled WGS sequence"/>
</dbReference>
<comment type="similarity">
    <text evidence="1">Belongs to the TonB-dependent receptor family.</text>
</comment>
<sequence length="1104" mass="122946">MKSMRKVQLLLCMLLMMGTFVMRAQDQRSAVDVLVDVIVVDKQGDGLPGATVKVTGRPVAVVSNLDGKVSLWVHRGDKITISYLGMQPRVFTINKPLTGKITLDEEENTLEQVVVNGYQRTTKRRITGSVSTVTEKDLQGKPLTNLDMMLQGKVAGVDIKATSGRPGESAKIRIRGTNTITGNADPLWVVDGVPLQRDIPTIVTSQIKSGDFSDIYSKGISGINPNDIESVTVLKDASAAAIYGSRAAGGVIVVTTKRGAEGKMRLNYSTNFSLTTSPSRSVDLMNSREKLQWEQELWDEFSQAKFAKNETYPVIGAVGMIRSGYGKYAGLTREQQDAEIEKLGANTTDWFKQLFRNSISHSHYLSMSGGGSRSTYYVSLGYENNKGLVKRSNYNRYNLNSKLDIAANKRVKLGLSLDLSWQKSNGSALGDNPFRYAYFANPYEKPYNEDGSYSSDLTFKNFRDINGLVTVNNPPNGYNIMRELDHTDNEATNLGATAIANLSVKLLDNLTFEGLASYGYVSSNNENINDKDTYAAWLDRPFENSSIVSTRTYSSIFQSETHNKNYNLRAQLNYFQTFNKIHYLSALLGSEIRGQYAKGIFAKRYGYDRLSGNSSMPTFPEGSRLTDSDLKRYAAIIDALSGQNISEERFASFYLSLDYVLNNKYIASFTARTDGSNNFGSKEQFNPTGSLGLSWNVDREHFMEKLKPVISSLSLRAAVGYTGNINKSVYPQLIMDYYTSFRRTDTDYYRMGWIKNAPNSLLRWEKTRDMKFSVDMGMFNERVRLGLELYTRRTYDAVSDIKVLSTTGFSTQSFNTSTLDNSGLEVSLFAKVLKTKDWNMSVNANLSYNRNKLVKYTPPSSGLSNGKYEGYPLGSVFSGRIIGVDEQTGLYAYEKRSDVNFNTVGAYTNSNNYLFYLGTSNAPTVGGYSINLSYKEFGLNLGGSFSLGAKVLNDVNPFTTYNNLEGTRLEVVPSVLNDLYVNHLNVRRDATNRWTVANPRTDARPRIIDAYGENLGLRDYVPAGDRINRAALLEDVSYFKLNTISMTYAFREAVLKKIGVSSLGLSFTMNNLFTITNYSGIDPETPGAVYPLARTFTFGLSVGF</sequence>
<proteinExistence type="inferred from homology"/>
<comment type="subcellular location">
    <subcellularLocation>
        <location evidence="1">Cell outer membrane</location>
        <topology evidence="1">Multi-pass membrane protein</topology>
    </subcellularLocation>
</comment>
<keyword evidence="1" id="KW-0813">Transport</keyword>
<keyword evidence="1" id="KW-0812">Transmembrane</keyword>
<gene>
    <name evidence="4" type="ORF">KZO38_10110</name>
</gene>
<organism evidence="4 5">
    <name type="scientific">Hoylesella nanceiensis</name>
    <dbReference type="NCBI Taxonomy" id="425941"/>
    <lineage>
        <taxon>Bacteria</taxon>
        <taxon>Pseudomonadati</taxon>
        <taxon>Bacteroidota</taxon>
        <taxon>Bacteroidia</taxon>
        <taxon>Bacteroidales</taxon>
        <taxon>Prevotellaceae</taxon>
        <taxon>Hoylesella</taxon>
    </lineage>
</organism>
<evidence type="ECO:0000259" key="3">
    <source>
        <dbReference type="Pfam" id="PF07715"/>
    </source>
</evidence>
<name>A0ABS6YHA6_9BACT</name>
<evidence type="ECO:0000256" key="2">
    <source>
        <dbReference type="SAM" id="SignalP"/>
    </source>
</evidence>
<feature type="signal peptide" evidence="2">
    <location>
        <begin position="1"/>
        <end position="24"/>
    </location>
</feature>
<comment type="caution">
    <text evidence="4">The sequence shown here is derived from an EMBL/GenBank/DDBJ whole genome shotgun (WGS) entry which is preliminary data.</text>
</comment>
<reference evidence="4 5" key="1">
    <citation type="submission" date="2021-07" db="EMBL/GenBank/DDBJ databases">
        <title>Genomic diversity and antimicrobial resistance of Prevotella spp. isolated from chronic lung disease airways.</title>
        <authorList>
            <person name="Webb K.A."/>
            <person name="Olagoke O.S."/>
            <person name="Baird T."/>
            <person name="Neill J."/>
            <person name="Pham A."/>
            <person name="Wells T.J."/>
            <person name="Ramsay K.A."/>
            <person name="Bell S.C."/>
            <person name="Sarovich D.S."/>
            <person name="Price E.P."/>
        </authorList>
    </citation>
    <scope>NUCLEOTIDE SEQUENCE [LARGE SCALE GENOMIC DNA]</scope>
    <source>
        <strain evidence="4 5">SCHI0011.S.12</strain>
    </source>
</reference>